<feature type="transmembrane region" description="Helical" evidence="6">
    <location>
        <begin position="504"/>
        <end position="524"/>
    </location>
</feature>
<evidence type="ECO:0000256" key="4">
    <source>
        <dbReference type="ARBA" id="ARBA00022989"/>
    </source>
</evidence>
<organism evidence="8 9">
    <name type="scientific">Colocasia esculenta</name>
    <name type="common">Wild taro</name>
    <name type="synonym">Arum esculentum</name>
    <dbReference type="NCBI Taxonomy" id="4460"/>
    <lineage>
        <taxon>Eukaryota</taxon>
        <taxon>Viridiplantae</taxon>
        <taxon>Streptophyta</taxon>
        <taxon>Embryophyta</taxon>
        <taxon>Tracheophyta</taxon>
        <taxon>Spermatophyta</taxon>
        <taxon>Magnoliopsida</taxon>
        <taxon>Liliopsida</taxon>
        <taxon>Araceae</taxon>
        <taxon>Aroideae</taxon>
        <taxon>Colocasieae</taxon>
        <taxon>Colocasia</taxon>
    </lineage>
</organism>
<proteinExistence type="inferred from homology"/>
<name>A0A843TU71_COLES</name>
<feature type="transmembrane region" description="Helical" evidence="6">
    <location>
        <begin position="477"/>
        <end position="498"/>
    </location>
</feature>
<comment type="function">
    <text evidence="6">Choline transporter.</text>
</comment>
<dbReference type="AlphaFoldDB" id="A0A843TU71"/>
<feature type="transmembrane region" description="Helical" evidence="6">
    <location>
        <begin position="116"/>
        <end position="136"/>
    </location>
</feature>
<dbReference type="PANTHER" id="PTHR12385:SF84">
    <property type="entry name" value="CHOLINE TRANSPORTER-LIKE PROTEIN"/>
    <property type="match status" value="1"/>
</dbReference>
<dbReference type="PANTHER" id="PTHR12385">
    <property type="entry name" value="CHOLINE TRANSPORTER-LIKE (SLC FAMILY 44)"/>
    <property type="match status" value="1"/>
</dbReference>
<evidence type="ECO:0000256" key="7">
    <source>
        <dbReference type="SAM" id="MobiDB-lite"/>
    </source>
</evidence>
<accession>A0A843TU71</accession>
<sequence>MEGAEMGRRAGGADTQGRAGAAETEAAESGRAGDDGGGGSRRPHEEQSPPPPSMASTSNATIIQVASVESSGDIKNLRASICTAVFLFSAAVMPLASSHLHCGDKTGKSPLCPGGFSSSSSLLLLSSAMLSFAFLCKGGASPFAQQKPGPGGFSVNVWKYFFLAHLVVMLVLITVLAVRGLRNKRRSFHPAHWFLPLFTAVACSVPTSAAWLLAALFRPSAALRASLWLAPLMTFAVSILLFDTGTAVGLAFAVLGLVLALVQSLYACWVTPRLEYATEILAASLSATQGVSGTITLYVALTLAAGLAWSGVWVLGVGGVAANGPRFSGLYIVTLLLAMAWTLHVLKNIVTVAVAGFAYIRLGRGGNMDPGEAWRNAWTISLGSICLGSAVVPVVVTVRDTARSMNLAAGGADEFLFSCADCYMGFADWLITHANRWAFVQVGVYNKGFVTASEDTWKLFMSLDMEPVIDADLTSSFCFLSAVAGGAFSALLSGIWVLVVDKSYGTAVSLYAFVLCYFLIRIAMAWPQACVSALHLAYAENPQIPQQFGGPITNRIRTLQRT</sequence>
<dbReference type="GO" id="GO:0005886">
    <property type="term" value="C:plasma membrane"/>
    <property type="evidence" value="ECO:0007669"/>
    <property type="project" value="UniProtKB-SubCell"/>
</dbReference>
<feature type="transmembrane region" description="Helical" evidence="6">
    <location>
        <begin position="380"/>
        <end position="398"/>
    </location>
</feature>
<feature type="compositionally biased region" description="Low complexity" evidence="7">
    <location>
        <begin position="17"/>
        <end position="30"/>
    </location>
</feature>
<dbReference type="Proteomes" id="UP000652761">
    <property type="component" value="Unassembled WGS sequence"/>
</dbReference>
<feature type="transmembrane region" description="Helical" evidence="6">
    <location>
        <begin position="193"/>
        <end position="214"/>
    </location>
</feature>
<evidence type="ECO:0000256" key="1">
    <source>
        <dbReference type="ARBA" id="ARBA00004141"/>
    </source>
</evidence>
<protein>
    <recommendedName>
        <fullName evidence="6">Choline transporter-like protein</fullName>
    </recommendedName>
</protein>
<dbReference type="Pfam" id="PF04515">
    <property type="entry name" value="Choline_transpo"/>
    <property type="match status" value="1"/>
</dbReference>
<comment type="caution">
    <text evidence="8">The sequence shown here is derived from an EMBL/GenBank/DDBJ whole genome shotgun (WGS) entry which is preliminary data.</text>
</comment>
<gene>
    <name evidence="8" type="ORF">Taro_007122</name>
</gene>
<dbReference type="InterPro" id="IPR007603">
    <property type="entry name" value="Choline_transptr-like"/>
</dbReference>
<dbReference type="EMBL" id="NMUH01000221">
    <property type="protein sequence ID" value="MQL74731.1"/>
    <property type="molecule type" value="Genomic_DNA"/>
</dbReference>
<evidence type="ECO:0000256" key="6">
    <source>
        <dbReference type="RuleBase" id="RU368066"/>
    </source>
</evidence>
<evidence type="ECO:0000313" key="9">
    <source>
        <dbReference type="Proteomes" id="UP000652761"/>
    </source>
</evidence>
<reference evidence="8" key="1">
    <citation type="submission" date="2017-07" db="EMBL/GenBank/DDBJ databases">
        <title>Taro Niue Genome Assembly and Annotation.</title>
        <authorList>
            <person name="Atibalentja N."/>
            <person name="Keating K."/>
            <person name="Fields C.J."/>
        </authorList>
    </citation>
    <scope>NUCLEOTIDE SEQUENCE</scope>
    <source>
        <strain evidence="8">Niue_2</strain>
        <tissue evidence="8">Leaf</tissue>
    </source>
</reference>
<keyword evidence="5 6" id="KW-0472">Membrane</keyword>
<keyword evidence="9" id="KW-1185">Reference proteome</keyword>
<feature type="transmembrane region" description="Helical" evidence="6">
    <location>
        <begin position="331"/>
        <end position="360"/>
    </location>
</feature>
<dbReference type="GO" id="GO:0022857">
    <property type="term" value="F:transmembrane transporter activity"/>
    <property type="evidence" value="ECO:0007669"/>
    <property type="project" value="UniProtKB-UniRule"/>
</dbReference>
<feature type="region of interest" description="Disordered" evidence="7">
    <location>
        <begin position="1"/>
        <end position="58"/>
    </location>
</feature>
<keyword evidence="4 6" id="KW-1133">Transmembrane helix</keyword>
<evidence type="ECO:0000256" key="3">
    <source>
        <dbReference type="ARBA" id="ARBA00022692"/>
    </source>
</evidence>
<feature type="transmembrane region" description="Helical" evidence="6">
    <location>
        <begin position="221"/>
        <end position="242"/>
    </location>
</feature>
<keyword evidence="3 6" id="KW-0812">Transmembrane</keyword>
<evidence type="ECO:0000313" key="8">
    <source>
        <dbReference type="EMBL" id="MQL74731.1"/>
    </source>
</evidence>
<comment type="subcellular location">
    <subcellularLocation>
        <location evidence="6">Cell membrane</location>
        <topology evidence="6">Multi-pass membrane protein</topology>
    </subcellularLocation>
    <subcellularLocation>
        <location evidence="1">Membrane</location>
        <topology evidence="1">Multi-pass membrane protein</topology>
    </subcellularLocation>
</comment>
<comment type="similarity">
    <text evidence="2 6">Belongs to the CTL (choline transporter-like) family.</text>
</comment>
<feature type="transmembrane region" description="Helical" evidence="6">
    <location>
        <begin position="248"/>
        <end position="268"/>
    </location>
</feature>
<evidence type="ECO:0000256" key="2">
    <source>
        <dbReference type="ARBA" id="ARBA00007168"/>
    </source>
</evidence>
<dbReference type="OrthoDB" id="44736at2759"/>
<feature type="transmembrane region" description="Helical" evidence="6">
    <location>
        <begin position="157"/>
        <end position="181"/>
    </location>
</feature>
<evidence type="ECO:0000256" key="5">
    <source>
        <dbReference type="ARBA" id="ARBA00023136"/>
    </source>
</evidence>